<sequence length="127" mass="14320">MTKSKYTRSPPPPNSNSSHQNNNSSHQNNNSSHQNSNSSHQTANTSGFFGNMFQGMALGTGSSIGHKMVDSVFNGKKEEETKKDQSDCKDKELHIIRFNKCMKDTDNNYNMCEEILNSYFDCSQKNK</sequence>
<proteinExistence type="predicted"/>
<protein>
    <recommendedName>
        <fullName evidence="3">CHCH domain-containing protein</fullName>
    </recommendedName>
</protein>
<dbReference type="EMBL" id="MN740763">
    <property type="protein sequence ID" value="QHS82144.1"/>
    <property type="molecule type" value="Genomic_DNA"/>
</dbReference>
<evidence type="ECO:0008006" key="3">
    <source>
        <dbReference type="Google" id="ProtNLM"/>
    </source>
</evidence>
<feature type="compositionally biased region" description="Low complexity" evidence="1">
    <location>
        <begin position="15"/>
        <end position="41"/>
    </location>
</feature>
<name>A0A6C0AQV6_9ZZZZ</name>
<reference evidence="2" key="1">
    <citation type="journal article" date="2020" name="Nature">
        <title>Giant virus diversity and host interactions through global metagenomics.</title>
        <authorList>
            <person name="Schulz F."/>
            <person name="Roux S."/>
            <person name="Paez-Espino D."/>
            <person name="Jungbluth S."/>
            <person name="Walsh D.A."/>
            <person name="Denef V.J."/>
            <person name="McMahon K.D."/>
            <person name="Konstantinidis K.T."/>
            <person name="Eloe-Fadrosh E.A."/>
            <person name="Kyrpides N.C."/>
            <person name="Woyke T."/>
        </authorList>
    </citation>
    <scope>NUCLEOTIDE SEQUENCE</scope>
    <source>
        <strain evidence="2">GVMAG-S-1101165-79</strain>
    </source>
</reference>
<evidence type="ECO:0000313" key="2">
    <source>
        <dbReference type="EMBL" id="QHS82144.1"/>
    </source>
</evidence>
<accession>A0A6C0AQV6</accession>
<dbReference type="AlphaFoldDB" id="A0A6C0AQV6"/>
<organism evidence="2">
    <name type="scientific">viral metagenome</name>
    <dbReference type="NCBI Taxonomy" id="1070528"/>
    <lineage>
        <taxon>unclassified sequences</taxon>
        <taxon>metagenomes</taxon>
        <taxon>organismal metagenomes</taxon>
    </lineage>
</organism>
<evidence type="ECO:0000256" key="1">
    <source>
        <dbReference type="SAM" id="MobiDB-lite"/>
    </source>
</evidence>
<feature type="region of interest" description="Disordered" evidence="1">
    <location>
        <begin position="1"/>
        <end position="51"/>
    </location>
</feature>